<organism evidence="2 3">
    <name type="scientific">Orchesella cincta</name>
    <name type="common">Springtail</name>
    <name type="synonym">Podura cincta</name>
    <dbReference type="NCBI Taxonomy" id="48709"/>
    <lineage>
        <taxon>Eukaryota</taxon>
        <taxon>Metazoa</taxon>
        <taxon>Ecdysozoa</taxon>
        <taxon>Arthropoda</taxon>
        <taxon>Hexapoda</taxon>
        <taxon>Collembola</taxon>
        <taxon>Entomobryomorpha</taxon>
        <taxon>Entomobryoidea</taxon>
        <taxon>Orchesellidae</taxon>
        <taxon>Orchesellinae</taxon>
        <taxon>Orchesella</taxon>
    </lineage>
</organism>
<keyword evidence="3" id="KW-1185">Reference proteome</keyword>
<reference evidence="2 3" key="1">
    <citation type="journal article" date="2016" name="Genome Biol. Evol.">
        <title>Gene Family Evolution Reflects Adaptation to Soil Environmental Stressors in the Genome of the Collembolan Orchesella cincta.</title>
        <authorList>
            <person name="Faddeeva-Vakhrusheva A."/>
            <person name="Derks M.F."/>
            <person name="Anvar S.Y."/>
            <person name="Agamennone V."/>
            <person name="Suring W."/>
            <person name="Smit S."/>
            <person name="van Straalen N.M."/>
            <person name="Roelofs D."/>
        </authorList>
    </citation>
    <scope>NUCLEOTIDE SEQUENCE [LARGE SCALE GENOMIC DNA]</scope>
    <source>
        <tissue evidence="2">Mixed pool</tissue>
    </source>
</reference>
<proteinExistence type="predicted"/>
<dbReference type="Gene3D" id="2.170.15.10">
    <property type="entry name" value="Proaerolysin, chain A, domain 3"/>
    <property type="match status" value="1"/>
</dbReference>
<gene>
    <name evidence="2" type="ORF">Ocin01_14667</name>
</gene>
<comment type="caution">
    <text evidence="2">The sequence shown here is derived from an EMBL/GenBank/DDBJ whole genome shotgun (WGS) entry which is preliminary data.</text>
</comment>
<protein>
    <submittedName>
        <fullName evidence="2">Uncharacterized protein</fullName>
    </submittedName>
</protein>
<feature type="chain" id="PRO_5008903986" evidence="1">
    <location>
        <begin position="20"/>
        <end position="630"/>
    </location>
</feature>
<name>A0A1D2MGH7_ORCCI</name>
<dbReference type="EMBL" id="LJIJ01001354">
    <property type="protein sequence ID" value="ODM92011.1"/>
    <property type="molecule type" value="Genomic_DNA"/>
</dbReference>
<dbReference type="Proteomes" id="UP000094527">
    <property type="component" value="Unassembled WGS sequence"/>
</dbReference>
<evidence type="ECO:0000313" key="3">
    <source>
        <dbReference type="Proteomes" id="UP000094527"/>
    </source>
</evidence>
<keyword evidence="1" id="KW-0732">Signal</keyword>
<feature type="signal peptide" evidence="1">
    <location>
        <begin position="1"/>
        <end position="19"/>
    </location>
</feature>
<sequence length="630" mass="71597">MALFRYLMVFASLFNTILAGTEVELFSLPNFDGGVNTAYVPNVGCMDVAVGGGSLRFGGGGCMIAYQDKDCKVGGFVIWTEFYDLPKLSQQYYSGVPSFKLRSLRECSDMELRSTVDVDFFEGDIGSGGKKIEIRNLNNCTPVPLFTDWNDGLHNIVSYGKCVKLYKSKYCLGPPDPYYMNVIPSQFTKDLGYLSMEPCHEGTLDFFTEKNFKGIRWQTYLRYFGIAENFPIDFVALSMKTTVCTRLKASPWLDDLTYVINSEEKDLQNLPFKYKSYPGGLVPYIFTHVDTCDSIYETGPTYNVELWYWHNKEHTETPYYNLCRCQEIPEKAQGYNTVIYGYGKCFNVYTTKNCRGAPDSVRHSYAIYKQHEEDDPWLSLEPCSIDAAVSCLRIHARVFSMERISSTHDFAGTRADFAMAATQTFYNDGFGTIEKAIKVSKEVTQTASMEYTEGFRHMHTFQYTFTSTATFEAEIPLLGTAGGSISHQLSTNNEWEYTYNNVSKTETSTKETFTIEETLIIKPCMKYEVSSTVRMTKNAAMTFTQWFEITGRTGTNKKLTIQEIKLYVEKNSPDIIIIPGHEKENKYTLVGQSTVVLTYDYNTEVILTATGEPLPACIERHKDSISLWNK</sequence>
<dbReference type="AlphaFoldDB" id="A0A1D2MGH7"/>
<evidence type="ECO:0000256" key="1">
    <source>
        <dbReference type="SAM" id="SignalP"/>
    </source>
</evidence>
<accession>A0A1D2MGH7</accession>
<evidence type="ECO:0000313" key="2">
    <source>
        <dbReference type="EMBL" id="ODM92011.1"/>
    </source>
</evidence>